<evidence type="ECO:0000313" key="1">
    <source>
        <dbReference type="EMBL" id="KAJ9093563.1"/>
    </source>
</evidence>
<organism evidence="1 2">
    <name type="scientific">Naganishia cerealis</name>
    <dbReference type="NCBI Taxonomy" id="610337"/>
    <lineage>
        <taxon>Eukaryota</taxon>
        <taxon>Fungi</taxon>
        <taxon>Dikarya</taxon>
        <taxon>Basidiomycota</taxon>
        <taxon>Agaricomycotina</taxon>
        <taxon>Tremellomycetes</taxon>
        <taxon>Filobasidiales</taxon>
        <taxon>Filobasidiaceae</taxon>
        <taxon>Naganishia</taxon>
    </lineage>
</organism>
<sequence>MSIVINAGSQEAKQLQDDIQDELVARGKTDVGDATMAEYVTVMLINQKTADQINEELSDLQGIDFDPTFTTWIFQRAARIALGPASSIPEVKQDIGDDMMAEGQPEMKPVFKAESGDAGMDAMDTSTSGLSRPTRAVGNAGPRLLSHALAPLGNQPIRTHMTQGVKRGFSPDATGSEESKRRSLGNSRHTPSGPRAMREEQASDGMDQRDSRINSSNMAGKSLLDRLGGPPLNHLAPEFHAGANGARGRGFARGRGGHHVPNGNPRPFQQRSAHQPNPGFFPPPFPGGPEAFAMQSIMVQQQEQMMQMQLMMQQMAQALQNGNVPVQPQPTARRHISAQPQQHIGSHTISSRQAGTVVGNRSLVNEAALPDTPTSVEICKFGVGCTNKRCTYSHPSPVATEASGIVLRSEACPNGKGCKDPDCSYSHVSPAQAEDANGNPIPPPALTRQLAAAAAEPSTEMETDQPGEQDDIQVKMDHSTSSAGMASLKPLEVTSTKPLPGKPLNGAIPVPCRYGAGCTNPKCKFTHENKKPCNFGAKCFKGGFRNDPNSPLSGHRTNFAPTADCPFSHPPGRKLPSDGITHGGFSAYKPKESHLADRTFGGESEPVEKVLPGSGLREGAHQQGNGTAGDDITVTMD</sequence>
<keyword evidence="2" id="KW-1185">Reference proteome</keyword>
<accession>A0ACC2V2J4</accession>
<name>A0ACC2V2J4_9TREE</name>
<comment type="caution">
    <text evidence="1">The sequence shown here is derived from an EMBL/GenBank/DDBJ whole genome shotgun (WGS) entry which is preliminary data.</text>
</comment>
<evidence type="ECO:0000313" key="2">
    <source>
        <dbReference type="Proteomes" id="UP001241377"/>
    </source>
</evidence>
<proteinExistence type="predicted"/>
<reference evidence="1" key="1">
    <citation type="submission" date="2023-04" db="EMBL/GenBank/DDBJ databases">
        <title>Draft Genome sequencing of Naganishia species isolated from polar environments using Oxford Nanopore Technology.</title>
        <authorList>
            <person name="Leo P."/>
            <person name="Venkateswaran K."/>
        </authorList>
    </citation>
    <scope>NUCLEOTIDE SEQUENCE</scope>
    <source>
        <strain evidence="1">MNA-CCFEE 5261</strain>
    </source>
</reference>
<dbReference type="EMBL" id="JASBWR010000122">
    <property type="protein sequence ID" value="KAJ9093563.1"/>
    <property type="molecule type" value="Genomic_DNA"/>
</dbReference>
<gene>
    <name evidence="1" type="ORF">QFC19_008290</name>
</gene>
<dbReference type="Proteomes" id="UP001241377">
    <property type="component" value="Unassembled WGS sequence"/>
</dbReference>
<protein>
    <submittedName>
        <fullName evidence="1">Uncharacterized protein</fullName>
    </submittedName>
</protein>